<dbReference type="EMBL" id="SVER01000015">
    <property type="protein sequence ID" value="MBE5919578.1"/>
    <property type="molecule type" value="Genomic_DNA"/>
</dbReference>
<gene>
    <name evidence="3" type="ORF">E7272_07005</name>
</gene>
<dbReference type="PANTHER" id="PTHR11749">
    <property type="entry name" value="RIBULOSE-5-PHOSPHATE-3-EPIMERASE"/>
    <property type="match status" value="1"/>
</dbReference>
<dbReference type="CDD" id="cd00429">
    <property type="entry name" value="RPE"/>
    <property type="match status" value="1"/>
</dbReference>
<accession>A0A927YQL1</accession>
<evidence type="ECO:0000256" key="2">
    <source>
        <dbReference type="ARBA" id="ARBA00023235"/>
    </source>
</evidence>
<proteinExistence type="predicted"/>
<protein>
    <submittedName>
        <fullName evidence="3">Ribulose-phosphate 3-epimerase</fullName>
    </submittedName>
</protein>
<keyword evidence="2" id="KW-0413">Isomerase</keyword>
<organism evidence="3 4">
    <name type="scientific">Pseudobutyrivibrio ruminis</name>
    <dbReference type="NCBI Taxonomy" id="46206"/>
    <lineage>
        <taxon>Bacteria</taxon>
        <taxon>Bacillati</taxon>
        <taxon>Bacillota</taxon>
        <taxon>Clostridia</taxon>
        <taxon>Lachnospirales</taxon>
        <taxon>Lachnospiraceae</taxon>
        <taxon>Pseudobutyrivibrio</taxon>
    </lineage>
</organism>
<dbReference type="GO" id="GO:0016857">
    <property type="term" value="F:racemase and epimerase activity, acting on carbohydrates and derivatives"/>
    <property type="evidence" value="ECO:0007669"/>
    <property type="project" value="InterPro"/>
</dbReference>
<dbReference type="InterPro" id="IPR000056">
    <property type="entry name" value="Ribul_P_3_epim-like"/>
</dbReference>
<dbReference type="GO" id="GO:0046872">
    <property type="term" value="F:metal ion binding"/>
    <property type="evidence" value="ECO:0007669"/>
    <property type="project" value="UniProtKB-KW"/>
</dbReference>
<evidence type="ECO:0000313" key="4">
    <source>
        <dbReference type="Proteomes" id="UP000766246"/>
    </source>
</evidence>
<dbReference type="AlphaFoldDB" id="A0A927YQL1"/>
<dbReference type="InterPro" id="IPR013785">
    <property type="entry name" value="Aldolase_TIM"/>
</dbReference>
<name>A0A927YQL1_9FIRM</name>
<dbReference type="InterPro" id="IPR011060">
    <property type="entry name" value="RibuloseP-bd_barrel"/>
</dbReference>
<keyword evidence="1" id="KW-0479">Metal-binding</keyword>
<dbReference type="Proteomes" id="UP000766246">
    <property type="component" value="Unassembled WGS sequence"/>
</dbReference>
<evidence type="ECO:0000256" key="1">
    <source>
        <dbReference type="ARBA" id="ARBA00022723"/>
    </source>
</evidence>
<evidence type="ECO:0000313" key="3">
    <source>
        <dbReference type="EMBL" id="MBE5919578.1"/>
    </source>
</evidence>
<reference evidence="3" key="1">
    <citation type="submission" date="2019-04" db="EMBL/GenBank/DDBJ databases">
        <title>Evolution of Biomass-Degrading Anaerobic Consortia Revealed by Metagenomics.</title>
        <authorList>
            <person name="Peng X."/>
        </authorList>
    </citation>
    <scope>NUCLEOTIDE SEQUENCE</scope>
    <source>
        <strain evidence="3">SIG311</strain>
    </source>
</reference>
<dbReference type="GO" id="GO:0005975">
    <property type="term" value="P:carbohydrate metabolic process"/>
    <property type="evidence" value="ECO:0007669"/>
    <property type="project" value="InterPro"/>
</dbReference>
<dbReference type="Pfam" id="PF00834">
    <property type="entry name" value="Ribul_P_3_epim"/>
    <property type="match status" value="1"/>
</dbReference>
<dbReference type="SUPFAM" id="SSF51366">
    <property type="entry name" value="Ribulose-phoshate binding barrel"/>
    <property type="match status" value="1"/>
</dbReference>
<comment type="caution">
    <text evidence="3">The sequence shown here is derived from an EMBL/GenBank/DDBJ whole genome shotgun (WGS) entry which is preliminary data.</text>
</comment>
<dbReference type="PROSITE" id="PS01085">
    <property type="entry name" value="RIBUL_P_3_EPIMER_1"/>
    <property type="match status" value="1"/>
</dbReference>
<dbReference type="Gene3D" id="3.20.20.70">
    <property type="entry name" value="Aldolase class I"/>
    <property type="match status" value="1"/>
</dbReference>
<sequence>MKLELNASMMCADFGSLASEINLLEEAGIDSFHIDIMDGRFVDNFAMSLCDLRYIARVAARPLDVHLMIEHPRVHIEKFLKLIRPGDTVYIHAESEYHPSTTLNRIIEAGMVPGVANNPCTSIESVKEIACIAKKVMVMMVDPGEAGRPYLPFVSDKIKRLVDLKESLGIKIYLDGACNDSRILSYARLGVDGFVLGTNALFNGNRDYISKMGNLRNLARL</sequence>